<dbReference type="InterPro" id="IPR002925">
    <property type="entry name" value="Dienelactn_hydro"/>
</dbReference>
<evidence type="ECO:0000313" key="3">
    <source>
        <dbReference type="EMBL" id="RFM28514.1"/>
    </source>
</evidence>
<sequence>MMRSFILYRMLLVMVLLQMGCSVFTGDKGYFIIHQQVSKDSAVLLKNSINGSVSNDVFQPLVYKEAGNSSLPYRMLAPETLSGKQRYPLVLVLHGSGAVGTDNVAQLGILAKLWAQPGIRAKYPAYVVAPQFPQRSSSYVMDKNLGVLVSSPGACLTTALQLVDSLKKALPVDERKIYVVGFSMGASSVINAVSMRPGLFAAGVAVSGIPSFTQLDNLKNTPLWIVHGNADTENPMASDSLLHQQLHAKHADHQLKYWEVVNLDHSIYNELYSGDALPKWLFKHGRKR</sequence>
<name>A0A3E1NKZ8_9BACT</name>
<comment type="caution">
    <text evidence="3">The sequence shown here is derived from an EMBL/GenBank/DDBJ whole genome shotgun (WGS) entry which is preliminary data.</text>
</comment>
<dbReference type="Pfam" id="PF01738">
    <property type="entry name" value="DLH"/>
    <property type="match status" value="1"/>
</dbReference>
<evidence type="ECO:0000259" key="2">
    <source>
        <dbReference type="Pfam" id="PF01738"/>
    </source>
</evidence>
<dbReference type="PANTHER" id="PTHR43037:SF1">
    <property type="entry name" value="BLL1128 PROTEIN"/>
    <property type="match status" value="1"/>
</dbReference>
<dbReference type="Gene3D" id="3.40.50.1820">
    <property type="entry name" value="alpha/beta hydrolase"/>
    <property type="match status" value="1"/>
</dbReference>
<dbReference type="SUPFAM" id="SSF53474">
    <property type="entry name" value="alpha/beta-Hydrolases"/>
    <property type="match status" value="1"/>
</dbReference>
<dbReference type="AlphaFoldDB" id="A0A3E1NKZ8"/>
<protein>
    <submittedName>
        <fullName evidence="3">Phospholipase</fullName>
    </submittedName>
</protein>
<feature type="domain" description="Dienelactone hydrolase" evidence="2">
    <location>
        <begin position="158"/>
        <end position="259"/>
    </location>
</feature>
<organism evidence="3 4">
    <name type="scientific">Deminuibacter soli</name>
    <dbReference type="NCBI Taxonomy" id="2291815"/>
    <lineage>
        <taxon>Bacteria</taxon>
        <taxon>Pseudomonadati</taxon>
        <taxon>Bacteroidota</taxon>
        <taxon>Chitinophagia</taxon>
        <taxon>Chitinophagales</taxon>
        <taxon>Chitinophagaceae</taxon>
        <taxon>Deminuibacter</taxon>
    </lineage>
</organism>
<dbReference type="PANTHER" id="PTHR43037">
    <property type="entry name" value="UNNAMED PRODUCT-RELATED"/>
    <property type="match status" value="1"/>
</dbReference>
<dbReference type="InterPro" id="IPR029058">
    <property type="entry name" value="AB_hydrolase_fold"/>
</dbReference>
<dbReference type="Proteomes" id="UP000261284">
    <property type="component" value="Unassembled WGS sequence"/>
</dbReference>
<keyword evidence="4" id="KW-1185">Reference proteome</keyword>
<dbReference type="EMBL" id="QTJU01000002">
    <property type="protein sequence ID" value="RFM28514.1"/>
    <property type="molecule type" value="Genomic_DNA"/>
</dbReference>
<evidence type="ECO:0000256" key="1">
    <source>
        <dbReference type="ARBA" id="ARBA00022729"/>
    </source>
</evidence>
<reference evidence="3 4" key="1">
    <citation type="submission" date="2018-08" db="EMBL/GenBank/DDBJ databases">
        <title>Chitinophagaceae sp. K23C18032701, a novel bacterium isolated from forest soil.</title>
        <authorList>
            <person name="Wang C."/>
        </authorList>
    </citation>
    <scope>NUCLEOTIDE SEQUENCE [LARGE SCALE GENOMIC DNA]</scope>
    <source>
        <strain evidence="3 4">K23C18032701</strain>
    </source>
</reference>
<gene>
    <name evidence="3" type="ORF">DXN05_06820</name>
</gene>
<evidence type="ECO:0000313" key="4">
    <source>
        <dbReference type="Proteomes" id="UP000261284"/>
    </source>
</evidence>
<dbReference type="GO" id="GO:0016787">
    <property type="term" value="F:hydrolase activity"/>
    <property type="evidence" value="ECO:0007669"/>
    <property type="project" value="InterPro"/>
</dbReference>
<dbReference type="InterPro" id="IPR050955">
    <property type="entry name" value="Plant_Biomass_Hydrol_Est"/>
</dbReference>
<accession>A0A3E1NKZ8</accession>
<keyword evidence="1" id="KW-0732">Signal</keyword>
<proteinExistence type="predicted"/>